<dbReference type="PROSITE" id="PS51194">
    <property type="entry name" value="HELICASE_CTER"/>
    <property type="match status" value="1"/>
</dbReference>
<gene>
    <name evidence="7" type="ORF">LY89DRAFT_616746</name>
</gene>
<dbReference type="PANTHER" id="PTHR45626">
    <property type="entry name" value="TRANSCRIPTION TERMINATION FACTOR 2-RELATED"/>
    <property type="match status" value="1"/>
</dbReference>
<dbReference type="Proteomes" id="UP000070700">
    <property type="component" value="Unassembled WGS sequence"/>
</dbReference>
<dbReference type="KEGG" id="psco:LY89DRAFT_616746"/>
<feature type="region of interest" description="Disordered" evidence="4">
    <location>
        <begin position="1"/>
        <end position="42"/>
    </location>
</feature>
<dbReference type="InParanoid" id="A0A194XA24"/>
<dbReference type="STRING" id="149040.A0A194XA24"/>
<dbReference type="SMART" id="SM00490">
    <property type="entry name" value="HELICc"/>
    <property type="match status" value="1"/>
</dbReference>
<dbReference type="SUPFAM" id="SSF52540">
    <property type="entry name" value="P-loop containing nucleoside triphosphate hydrolases"/>
    <property type="match status" value="2"/>
</dbReference>
<evidence type="ECO:0000259" key="6">
    <source>
        <dbReference type="PROSITE" id="PS51194"/>
    </source>
</evidence>
<dbReference type="CDD" id="cd18008">
    <property type="entry name" value="DEXDc_SHPRH-like"/>
    <property type="match status" value="1"/>
</dbReference>
<dbReference type="GeneID" id="28820502"/>
<evidence type="ECO:0000259" key="5">
    <source>
        <dbReference type="PROSITE" id="PS51192"/>
    </source>
</evidence>
<evidence type="ECO:0000256" key="3">
    <source>
        <dbReference type="ARBA" id="ARBA00022840"/>
    </source>
</evidence>
<keyword evidence="8" id="KW-1185">Reference proteome</keyword>
<sequence length="1083" mass="121035">MNHDDWLQHLQTPVGSKRPSPSPADEDREVKKSRTQPYINGPDHNILNNELPFASYDDFSFPSQDLYHEYENEFNNGSGSQFDNFTSGEVSNVSFHSMERGQHMLANTYDSVPCTGGGLPTSNLGVSELLDRSHLELPSIAEPWPGNLPNQLTPINSFLRSSDRLDISMGNTMHGISTTSRPFEETLPLIGFSGLEGLSGSYSQGHTHTPDVLSRVDVSRNGQLVFSESPVNQPFSQIPTALLSAESMDVCCDYDTCFGVVITELTSSFALENGTHSVPVNLKPFGGIFMLQSQNSGAHVGILSNSGLVNALRQLRLKLDATVRISEIKGIRESGKPKMKKFAPATAAREYSIRIILYGLRDDKVAMGSLLSDAGFFLQHPYATEIISEVQYDNPHYLLRPGAEMPELEHLHLDIVDHSSAQTEPGNEISKSRFLKIFETAGADWGTVTAPNMSLSPRLRSPLMSHQITALAMMLEKESGYVEQPMFPSLWRKELSENSKIMYYRHTVTRSLEPRPIPAMGGILADDMGLGKTLSVLALICSSVDFDSTTISHSKNAMYQGTLIIAPKSTIYGWVDQISEHIHKEQIRVYIYHGSGRESHANQFRDADIVITTYETLRSEWAASKRTSPLYSWNWLRVVLDEAHHIRNRSKQAFQSVCELTSRYRWCLTGTPIHNSLDDYGALLSFIRVFPFVERSNFMYWIVKPVEEEHKLGVERLQGLIRATCLRRTKQKTLSSDQLKLPPRSERIHEVHLHWDDQVLYDTVRKYNAEIATCAEKQPEKDSIPKGKEKNILLLINSLRLICDHGKQLLPEAIKRRMEESSIVSIASFASEMQQVYHVRCSVCEGELDGSVAPADGQDSICVNCAISEQGSSNTNLQADFLGRKGLSASQSTSSGSAKLCHRPSAKVLALLGNLEQERSAAGANHRPRKSVVFSCWVKMLDLIEKALYEARFGVRRIDGHTSLEGRRKAVQEFNDSPDCTVMLASIGSSAEGVNLTAASIVHLIEPQWNPMVEAQAVDRVYRIGQTQEVTIIRYIVPNSVETYVQQVQQEKMQIINQAINMKGVTGADLESERWKRMKEMLA</sequence>
<evidence type="ECO:0000313" key="8">
    <source>
        <dbReference type="Proteomes" id="UP000070700"/>
    </source>
</evidence>
<dbReference type="GO" id="GO:0005524">
    <property type="term" value="F:ATP binding"/>
    <property type="evidence" value="ECO:0007669"/>
    <property type="project" value="UniProtKB-KW"/>
</dbReference>
<dbReference type="CDD" id="cd18793">
    <property type="entry name" value="SF2_C_SNF"/>
    <property type="match status" value="1"/>
</dbReference>
<dbReference type="InterPro" id="IPR049730">
    <property type="entry name" value="SNF2/RAD54-like_C"/>
</dbReference>
<dbReference type="GO" id="GO:0008094">
    <property type="term" value="F:ATP-dependent activity, acting on DNA"/>
    <property type="evidence" value="ECO:0007669"/>
    <property type="project" value="TreeGrafter"/>
</dbReference>
<dbReference type="Pfam" id="PF00271">
    <property type="entry name" value="Helicase_C"/>
    <property type="match status" value="1"/>
</dbReference>
<keyword evidence="1" id="KW-0547">Nucleotide-binding</keyword>
<dbReference type="EMBL" id="KQ947415">
    <property type="protein sequence ID" value="KUJ17015.1"/>
    <property type="molecule type" value="Genomic_DNA"/>
</dbReference>
<dbReference type="InterPro" id="IPR001650">
    <property type="entry name" value="Helicase_C-like"/>
</dbReference>
<evidence type="ECO:0000256" key="1">
    <source>
        <dbReference type="ARBA" id="ARBA00022741"/>
    </source>
</evidence>
<dbReference type="Gene3D" id="3.40.50.10810">
    <property type="entry name" value="Tandem AAA-ATPase domain"/>
    <property type="match status" value="1"/>
</dbReference>
<dbReference type="GO" id="GO:0016787">
    <property type="term" value="F:hydrolase activity"/>
    <property type="evidence" value="ECO:0007669"/>
    <property type="project" value="UniProtKB-KW"/>
</dbReference>
<dbReference type="RefSeq" id="XP_018071370.1">
    <property type="nucleotide sequence ID" value="XM_018210776.1"/>
</dbReference>
<dbReference type="PROSITE" id="PS51192">
    <property type="entry name" value="HELICASE_ATP_BIND_1"/>
    <property type="match status" value="1"/>
</dbReference>
<evidence type="ECO:0000313" key="7">
    <source>
        <dbReference type="EMBL" id="KUJ17015.1"/>
    </source>
</evidence>
<reference evidence="7 8" key="1">
    <citation type="submission" date="2015-10" db="EMBL/GenBank/DDBJ databases">
        <title>Full genome of DAOMC 229536 Phialocephala scopiformis, a fungal endophyte of spruce producing the potent anti-insectan compound rugulosin.</title>
        <authorList>
            <consortium name="DOE Joint Genome Institute"/>
            <person name="Walker A.K."/>
            <person name="Frasz S.L."/>
            <person name="Seifert K.A."/>
            <person name="Miller J.D."/>
            <person name="Mondo S.J."/>
            <person name="Labutti K."/>
            <person name="Lipzen A."/>
            <person name="Dockter R."/>
            <person name="Kennedy M."/>
            <person name="Grigoriev I.V."/>
            <person name="Spatafora J.W."/>
        </authorList>
    </citation>
    <scope>NUCLEOTIDE SEQUENCE [LARGE SCALE GENOMIC DNA]</scope>
    <source>
        <strain evidence="7 8">CBS 120377</strain>
    </source>
</reference>
<feature type="domain" description="Helicase ATP-binding" evidence="5">
    <location>
        <begin position="513"/>
        <end position="690"/>
    </location>
</feature>
<dbReference type="PANTHER" id="PTHR45626:SF52">
    <property type="entry name" value="SINGLE-STRANDED DNA-DEPENDENT ATPASE (EUROFUNG)"/>
    <property type="match status" value="1"/>
</dbReference>
<dbReference type="InterPro" id="IPR050628">
    <property type="entry name" value="SNF2_RAD54_helicase_TF"/>
</dbReference>
<organism evidence="7 8">
    <name type="scientific">Mollisia scopiformis</name>
    <name type="common">Conifer needle endophyte fungus</name>
    <name type="synonym">Phialocephala scopiformis</name>
    <dbReference type="NCBI Taxonomy" id="149040"/>
    <lineage>
        <taxon>Eukaryota</taxon>
        <taxon>Fungi</taxon>
        <taxon>Dikarya</taxon>
        <taxon>Ascomycota</taxon>
        <taxon>Pezizomycotina</taxon>
        <taxon>Leotiomycetes</taxon>
        <taxon>Helotiales</taxon>
        <taxon>Mollisiaceae</taxon>
        <taxon>Mollisia</taxon>
    </lineage>
</organism>
<keyword evidence="3" id="KW-0067">ATP-binding</keyword>
<evidence type="ECO:0000256" key="2">
    <source>
        <dbReference type="ARBA" id="ARBA00022801"/>
    </source>
</evidence>
<dbReference type="InterPro" id="IPR027417">
    <property type="entry name" value="P-loop_NTPase"/>
</dbReference>
<evidence type="ECO:0000256" key="4">
    <source>
        <dbReference type="SAM" id="MobiDB-lite"/>
    </source>
</evidence>
<dbReference type="AlphaFoldDB" id="A0A194XA24"/>
<dbReference type="GO" id="GO:0006281">
    <property type="term" value="P:DNA repair"/>
    <property type="evidence" value="ECO:0007669"/>
    <property type="project" value="TreeGrafter"/>
</dbReference>
<name>A0A194XA24_MOLSC</name>
<protein>
    <submittedName>
        <fullName evidence="7">Uncharacterized protein</fullName>
    </submittedName>
</protein>
<dbReference type="SMART" id="SM00487">
    <property type="entry name" value="DEXDc"/>
    <property type="match status" value="1"/>
</dbReference>
<dbReference type="Gene3D" id="3.40.50.300">
    <property type="entry name" value="P-loop containing nucleotide triphosphate hydrolases"/>
    <property type="match status" value="1"/>
</dbReference>
<feature type="domain" description="Helicase C-terminal" evidence="6">
    <location>
        <begin position="907"/>
        <end position="1071"/>
    </location>
</feature>
<dbReference type="Pfam" id="PF00176">
    <property type="entry name" value="SNF2-rel_dom"/>
    <property type="match status" value="1"/>
</dbReference>
<proteinExistence type="predicted"/>
<accession>A0A194XA24</accession>
<dbReference type="OrthoDB" id="448448at2759"/>
<dbReference type="InterPro" id="IPR014001">
    <property type="entry name" value="Helicase_ATP-bd"/>
</dbReference>
<dbReference type="InterPro" id="IPR000330">
    <property type="entry name" value="SNF2_N"/>
</dbReference>
<dbReference type="InterPro" id="IPR038718">
    <property type="entry name" value="SNF2-like_sf"/>
</dbReference>
<dbReference type="GO" id="GO:0005634">
    <property type="term" value="C:nucleus"/>
    <property type="evidence" value="ECO:0007669"/>
    <property type="project" value="TreeGrafter"/>
</dbReference>
<keyword evidence="2" id="KW-0378">Hydrolase</keyword>